<dbReference type="PRINTS" id="PR01219">
    <property type="entry name" value="APOLIPOPROTD"/>
</dbReference>
<proteinExistence type="inferred from homology"/>
<reference evidence="15" key="2">
    <citation type="submission" date="2025-05" db="UniProtKB">
        <authorList>
            <consortium name="Ensembl"/>
        </authorList>
    </citation>
    <scope>IDENTIFICATION</scope>
</reference>
<dbReference type="Gene3D" id="2.40.128.20">
    <property type="match status" value="1"/>
</dbReference>
<evidence type="ECO:0000259" key="13">
    <source>
        <dbReference type="Pfam" id="PF08212"/>
    </source>
</evidence>
<keyword evidence="5" id="KW-0964">Secreted</keyword>
<dbReference type="GO" id="GO:0042246">
    <property type="term" value="P:tissue regeneration"/>
    <property type="evidence" value="ECO:0007669"/>
    <property type="project" value="InterPro"/>
</dbReference>
<dbReference type="InterPro" id="IPR002969">
    <property type="entry name" value="ApolipopD"/>
</dbReference>
<keyword evidence="6 11" id="KW-0732">Signal</keyword>
<evidence type="ECO:0000256" key="12">
    <source>
        <dbReference type="SAM" id="MobiDB-lite"/>
    </source>
</evidence>
<dbReference type="GO" id="GO:0005576">
    <property type="term" value="C:extracellular region"/>
    <property type="evidence" value="ECO:0007669"/>
    <property type="project" value="UniProtKB-SubCell"/>
</dbReference>
<feature type="chain" id="PRO_5044535599" description="Apolipoprotein D" evidence="11">
    <location>
        <begin position="17"/>
        <end position="193"/>
    </location>
</feature>
<evidence type="ECO:0000256" key="6">
    <source>
        <dbReference type="ARBA" id="ARBA00022729"/>
    </source>
</evidence>
<keyword evidence="4" id="KW-0813">Transport</keyword>
<feature type="domain" description="Lipocalin/cytosolic fatty-acid binding" evidence="13">
    <location>
        <begin position="34"/>
        <end position="177"/>
    </location>
</feature>
<evidence type="ECO:0000256" key="9">
    <source>
        <dbReference type="ARBA" id="ARBA00023180"/>
    </source>
</evidence>
<evidence type="ECO:0000256" key="8">
    <source>
        <dbReference type="ARBA" id="ARBA00023157"/>
    </source>
</evidence>
<evidence type="ECO:0000256" key="7">
    <source>
        <dbReference type="ARBA" id="ARBA00023121"/>
    </source>
</evidence>
<dbReference type="GO" id="GO:0007420">
    <property type="term" value="P:brain development"/>
    <property type="evidence" value="ECO:0007669"/>
    <property type="project" value="InterPro"/>
</dbReference>
<evidence type="ECO:0000256" key="1">
    <source>
        <dbReference type="ARBA" id="ARBA00004613"/>
    </source>
</evidence>
<evidence type="ECO:0000256" key="5">
    <source>
        <dbReference type="ARBA" id="ARBA00022525"/>
    </source>
</evidence>
<dbReference type="AlphaFoldDB" id="A0A146ZT58"/>
<dbReference type="PANTHER" id="PTHR10612">
    <property type="entry name" value="APOLIPOPROTEIN D"/>
    <property type="match status" value="1"/>
</dbReference>
<comment type="similarity">
    <text evidence="2 11">Belongs to the calycin superfamily. Lipocalin family.</text>
</comment>
<dbReference type="PANTHER" id="PTHR10612:SF15">
    <property type="entry name" value="APOLIPOPROTEIN D"/>
    <property type="match status" value="1"/>
</dbReference>
<evidence type="ECO:0000313" key="16">
    <source>
        <dbReference type="Proteomes" id="UP000265000"/>
    </source>
</evidence>
<sequence length="193" mass="21868">MSPSYFIVLLLPLISAQTFHWGGCPDAEVQDDFQLEEYMGKWYEIEKLPAYFAEGKCIEADYLLKKDGTVQVVNSQVVDGERMAAEGIAKVMDEDEPAKLGVSFTSFTPYSPYWVLKTDYTNVTVVYSCTDVFNVFHLDYAWILSRSPSLPEETVQDAKDLLISEGIDVSAMEPTEQDCHEDEDNDSNEEEED</sequence>
<evidence type="ECO:0000256" key="10">
    <source>
        <dbReference type="ARBA" id="ARBA00023283"/>
    </source>
</evidence>
<dbReference type="InterPro" id="IPR000566">
    <property type="entry name" value="Lipocln_cytosolic_FA-bd_dom"/>
</dbReference>
<keyword evidence="14" id="KW-0449">Lipoprotein</keyword>
<dbReference type="GeneTree" id="ENSGT00510000046981"/>
<evidence type="ECO:0000313" key="14">
    <source>
        <dbReference type="EMBL" id="JAR69082.1"/>
    </source>
</evidence>
<dbReference type="InterPro" id="IPR012674">
    <property type="entry name" value="Calycin"/>
</dbReference>
<dbReference type="InterPro" id="IPR022272">
    <property type="entry name" value="Lipocalin_CS"/>
</dbReference>
<feature type="region of interest" description="Disordered" evidence="12">
    <location>
        <begin position="167"/>
        <end position="193"/>
    </location>
</feature>
<keyword evidence="16" id="KW-1185">Reference proteome</keyword>
<keyword evidence="7" id="KW-0446">Lipid-binding</keyword>
<name>A0A146ZT58_FUNHE</name>
<dbReference type="EMBL" id="GCES01017241">
    <property type="protein sequence ID" value="JAR69082.1"/>
    <property type="molecule type" value="Transcribed_RNA"/>
</dbReference>
<dbReference type="PROSITE" id="PS00213">
    <property type="entry name" value="LIPOCALIN"/>
    <property type="match status" value="1"/>
</dbReference>
<evidence type="ECO:0000256" key="11">
    <source>
        <dbReference type="PIRNR" id="PIRNR036893"/>
    </source>
</evidence>
<dbReference type="Ensembl" id="ENSFHET00000012437.1">
    <property type="protein sequence ID" value="ENSFHEP00000002313.1"/>
    <property type="gene ID" value="ENSFHEG00000003090.1"/>
</dbReference>
<evidence type="ECO:0000256" key="2">
    <source>
        <dbReference type="ARBA" id="ARBA00006889"/>
    </source>
</evidence>
<dbReference type="Proteomes" id="UP000265000">
    <property type="component" value="Unplaced"/>
</dbReference>
<dbReference type="STRING" id="8078.ENSFHEP00000002313"/>
<dbReference type="InterPro" id="IPR022271">
    <property type="entry name" value="Lipocalin_ApoD"/>
</dbReference>
<evidence type="ECO:0000313" key="15">
    <source>
        <dbReference type="Ensembl" id="ENSFHEP00000002313.1"/>
    </source>
</evidence>
<feature type="signal peptide" evidence="11">
    <location>
        <begin position="1"/>
        <end position="16"/>
    </location>
</feature>
<dbReference type="PIRSF" id="PIRSF036893">
    <property type="entry name" value="Lipocalin_ApoD"/>
    <property type="match status" value="1"/>
</dbReference>
<dbReference type="GO" id="GO:0005737">
    <property type="term" value="C:cytoplasm"/>
    <property type="evidence" value="ECO:0007669"/>
    <property type="project" value="TreeGrafter"/>
</dbReference>
<comment type="subcellular location">
    <subcellularLocation>
        <location evidence="1">Secreted</location>
    </subcellularLocation>
</comment>
<evidence type="ECO:0000256" key="4">
    <source>
        <dbReference type="ARBA" id="ARBA00022448"/>
    </source>
</evidence>
<dbReference type="Pfam" id="PF08212">
    <property type="entry name" value="Lipocalin_2"/>
    <property type="match status" value="1"/>
</dbReference>
<dbReference type="FunFam" id="2.40.128.20:FF:000003">
    <property type="entry name" value="Apolipoprotein D"/>
    <property type="match status" value="1"/>
</dbReference>
<dbReference type="CDD" id="cd19437">
    <property type="entry name" value="lipocalin_apoD-like"/>
    <property type="match status" value="1"/>
</dbReference>
<reference evidence="14" key="1">
    <citation type="submission" date="2015-01" db="EMBL/GenBank/DDBJ databases">
        <title>EvidentialGene: Evidence-directed Construction of Complete mRNA Transcriptomes without Genomes.</title>
        <authorList>
            <person name="Gilbert D.G."/>
        </authorList>
    </citation>
    <scope>NUCLEOTIDE SEQUENCE</scope>
</reference>
<dbReference type="GO" id="GO:0006869">
    <property type="term" value="P:lipid transport"/>
    <property type="evidence" value="ECO:0007669"/>
    <property type="project" value="InterPro"/>
</dbReference>
<protein>
    <recommendedName>
        <fullName evidence="3">Apolipoprotein D</fullName>
    </recommendedName>
</protein>
<dbReference type="GO" id="GO:0008289">
    <property type="term" value="F:lipid binding"/>
    <property type="evidence" value="ECO:0007669"/>
    <property type="project" value="UniProtKB-KW"/>
</dbReference>
<dbReference type="SUPFAM" id="SSF50814">
    <property type="entry name" value="Lipocalins"/>
    <property type="match status" value="1"/>
</dbReference>
<dbReference type="GO" id="GO:0006629">
    <property type="term" value="P:lipid metabolic process"/>
    <property type="evidence" value="ECO:0007669"/>
    <property type="project" value="TreeGrafter"/>
</dbReference>
<keyword evidence="10" id="KW-0873">Pyrrolidone carboxylic acid</keyword>
<dbReference type="PRINTS" id="PR02058">
    <property type="entry name" value="APODVERTBRTE"/>
</dbReference>
<feature type="compositionally biased region" description="Acidic residues" evidence="12">
    <location>
        <begin position="175"/>
        <end position="193"/>
    </location>
</feature>
<keyword evidence="9" id="KW-0325">Glycoprotein</keyword>
<dbReference type="GO" id="GO:0000302">
    <property type="term" value="P:response to reactive oxygen species"/>
    <property type="evidence" value="ECO:0007669"/>
    <property type="project" value="TreeGrafter"/>
</dbReference>
<keyword evidence="8" id="KW-1015">Disulfide bond</keyword>
<organism evidence="14">
    <name type="scientific">Fundulus heteroclitus</name>
    <name type="common">Killifish</name>
    <name type="synonym">Mummichog</name>
    <dbReference type="NCBI Taxonomy" id="8078"/>
    <lineage>
        <taxon>Eukaryota</taxon>
        <taxon>Metazoa</taxon>
        <taxon>Chordata</taxon>
        <taxon>Craniata</taxon>
        <taxon>Vertebrata</taxon>
        <taxon>Euteleostomi</taxon>
        <taxon>Actinopterygii</taxon>
        <taxon>Neopterygii</taxon>
        <taxon>Teleostei</taxon>
        <taxon>Neoteleostei</taxon>
        <taxon>Acanthomorphata</taxon>
        <taxon>Ovalentaria</taxon>
        <taxon>Atherinomorphae</taxon>
        <taxon>Cyprinodontiformes</taxon>
        <taxon>Fundulidae</taxon>
        <taxon>Fundulus</taxon>
    </lineage>
</organism>
<accession>A0A146ZT58</accession>
<evidence type="ECO:0000256" key="3">
    <source>
        <dbReference type="ARBA" id="ARBA00019890"/>
    </source>
</evidence>
<dbReference type="InterPro" id="IPR026222">
    <property type="entry name" value="ApoD_vertbrte"/>
</dbReference>